<dbReference type="PANTHER" id="PTHR22589:SF103">
    <property type="entry name" value="CARNITINE O-ACETYL-TRANSFERASE, ISOFORM A-RELATED"/>
    <property type="match status" value="1"/>
</dbReference>
<dbReference type="Proteomes" id="UP000504633">
    <property type="component" value="Unplaced"/>
</dbReference>
<organism evidence="7 8">
    <name type="scientific">Drosophila hydei</name>
    <name type="common">Fruit fly</name>
    <dbReference type="NCBI Taxonomy" id="7224"/>
    <lineage>
        <taxon>Eukaryota</taxon>
        <taxon>Metazoa</taxon>
        <taxon>Ecdysozoa</taxon>
        <taxon>Arthropoda</taxon>
        <taxon>Hexapoda</taxon>
        <taxon>Insecta</taxon>
        <taxon>Pterygota</taxon>
        <taxon>Neoptera</taxon>
        <taxon>Endopterygota</taxon>
        <taxon>Diptera</taxon>
        <taxon>Brachycera</taxon>
        <taxon>Muscomorpha</taxon>
        <taxon>Ephydroidea</taxon>
        <taxon>Drosophilidae</taxon>
        <taxon>Drosophila</taxon>
    </lineage>
</organism>
<evidence type="ECO:0000313" key="7">
    <source>
        <dbReference type="Proteomes" id="UP000504633"/>
    </source>
</evidence>
<evidence type="ECO:0000256" key="5">
    <source>
        <dbReference type="RuleBase" id="RU003801"/>
    </source>
</evidence>
<dbReference type="PANTHER" id="PTHR22589">
    <property type="entry name" value="CARNITINE O-ACYLTRANSFERASE"/>
    <property type="match status" value="1"/>
</dbReference>
<dbReference type="GeneID" id="111593143"/>
<evidence type="ECO:0000256" key="3">
    <source>
        <dbReference type="ARBA" id="ARBA00023315"/>
    </source>
</evidence>
<dbReference type="Pfam" id="PF00755">
    <property type="entry name" value="Carn_acyltransf"/>
    <property type="match status" value="1"/>
</dbReference>
<dbReference type="InterPro" id="IPR023213">
    <property type="entry name" value="CAT-like_dom_sf"/>
</dbReference>
<dbReference type="InterPro" id="IPR042231">
    <property type="entry name" value="Cho/carn_acyl_trans_2"/>
</dbReference>
<dbReference type="SUPFAM" id="SSF52777">
    <property type="entry name" value="CoA-dependent acyltransferases"/>
    <property type="match status" value="2"/>
</dbReference>
<evidence type="ECO:0000313" key="8">
    <source>
        <dbReference type="RefSeq" id="XP_023161511.1"/>
    </source>
</evidence>
<dbReference type="GO" id="GO:0019254">
    <property type="term" value="P:carnitine metabolic process, CoA-linked"/>
    <property type="evidence" value="ECO:0007669"/>
    <property type="project" value="TreeGrafter"/>
</dbReference>
<dbReference type="KEGG" id="dhe:111593143"/>
<dbReference type="FunFam" id="3.30.559.70:FF:000010">
    <property type="entry name" value="Carnitine O-Acetyl-Transferase, isoform B"/>
    <property type="match status" value="1"/>
</dbReference>
<dbReference type="Gene3D" id="3.30.559.70">
    <property type="entry name" value="Choline/Carnitine o-acyltransferase, domain 2"/>
    <property type="match status" value="1"/>
</dbReference>
<gene>
    <name evidence="8" type="primary">LOC111593143</name>
</gene>
<keyword evidence="7" id="KW-1185">Reference proteome</keyword>
<dbReference type="GO" id="GO:0005777">
    <property type="term" value="C:peroxisome"/>
    <property type="evidence" value="ECO:0007669"/>
    <property type="project" value="TreeGrafter"/>
</dbReference>
<feature type="domain" description="Choline/carnitine acyltransferase" evidence="6">
    <location>
        <begin position="79"/>
        <end position="642"/>
    </location>
</feature>
<evidence type="ECO:0000256" key="4">
    <source>
        <dbReference type="PIRSR" id="PIRSR600542-1"/>
    </source>
</evidence>
<proteinExistence type="inferred from homology"/>
<keyword evidence="2 5" id="KW-0808">Transferase</keyword>
<keyword evidence="3 5" id="KW-0012">Acyltransferase</keyword>
<comment type="similarity">
    <text evidence="1 5">Belongs to the carnitine/choline acetyltransferase family.</text>
</comment>
<dbReference type="Gene3D" id="3.30.559.10">
    <property type="entry name" value="Chloramphenicol acetyltransferase-like domain"/>
    <property type="match status" value="1"/>
</dbReference>
<evidence type="ECO:0000256" key="1">
    <source>
        <dbReference type="ARBA" id="ARBA00005232"/>
    </source>
</evidence>
<protein>
    <submittedName>
        <fullName evidence="8">Carnitine O-acetyltransferase-like isoform X1</fullName>
    </submittedName>
</protein>
<dbReference type="PROSITE" id="PS00440">
    <property type="entry name" value="ACYLTRANSF_C_2"/>
    <property type="match status" value="1"/>
</dbReference>
<dbReference type="AlphaFoldDB" id="A0A6J1LE47"/>
<reference evidence="8" key="1">
    <citation type="submission" date="2025-08" db="UniProtKB">
        <authorList>
            <consortium name="RefSeq"/>
        </authorList>
    </citation>
    <scope>IDENTIFICATION</scope>
    <source>
        <strain evidence="8">15085-1641.00</strain>
        <tissue evidence="8">Whole body</tissue>
    </source>
</reference>
<dbReference type="GO" id="GO:0004092">
    <property type="term" value="F:carnitine O-acetyltransferase activity"/>
    <property type="evidence" value="ECO:0007669"/>
    <property type="project" value="TreeGrafter"/>
</dbReference>
<evidence type="ECO:0000259" key="6">
    <source>
        <dbReference type="Pfam" id="PF00755"/>
    </source>
</evidence>
<feature type="active site" description="Proton acceptor" evidence="4">
    <location>
        <position position="375"/>
    </location>
</feature>
<dbReference type="OrthoDB" id="240216at2759"/>
<dbReference type="InterPro" id="IPR000542">
    <property type="entry name" value="Carn_acyl_trans"/>
</dbReference>
<name>A0A6J1LE47_DROHY</name>
<dbReference type="RefSeq" id="XP_023161511.1">
    <property type="nucleotide sequence ID" value="XM_023305743.2"/>
</dbReference>
<sequence length="661" mass="74358">MHTNQSFTVETNVEDSKSKMRLLKNGMVFWNLTKGSVNAKEASEALVKLVPPACFATKIPDSSGDKQISKQKQNLLQYPVLPLKETMDRFMATVQPLLTAEEFKKQQQITSDFKDNEGDKLQLLLEEAGKKECNWLADRWQKFAYLQYRDPVTIYVSPGMTFPPASFKDNTEFLNYTAKVIYGLCEFKGVVDAGKIPIVKMGKNELDNGQFGKVFGTCRIPVRITDELIYNPCSKHIVVIYKNHFYKLIPYDKDNKILSAPVLAQQLTSIMNAEKEHGIPFGIFTADTRDNWAEAYEALSKDPDNCKTLTEIQTSLFTVSLDEFVPYEPANRADELILSLIHGGGSKVNTGNRWMDKTIQLVVNPNGNVGFTYEHSPAEGQPIAMMMDYVVKKMEADKKYGECGSNVSQKPEKLKFSTTNPCIDQLLFYSTTYVDKLIKNLQMKVLKFECYGKGYIKSMRLGPDSFVQMALQLAFYKLHKVPAAQYESAHLRIFANGRTETIRSCSNESLAFCKVMTDSGTYLEERVKALRDAVSGHQAYAKQALQGRGVDRHLLGLKLMAEEHNLPIPKFFSSLGYMKSKHYRVSTSQVASVYEAFMGYGPNTADGYGCCYNPRESDIIVAISAWASNEETDPIKFAAALTSAFLEMKAVLDNEAMKSKL</sequence>
<accession>A0A6J1LE47</accession>
<evidence type="ECO:0000256" key="2">
    <source>
        <dbReference type="ARBA" id="ARBA00022679"/>
    </source>
</evidence>
<dbReference type="InterPro" id="IPR039551">
    <property type="entry name" value="Cho/carn_acyl_trans"/>
</dbReference>